<reference evidence="1" key="2">
    <citation type="journal article" date="2015" name="Fish Shellfish Immunol.">
        <title>Early steps in the European eel (Anguilla anguilla)-Vibrio vulnificus interaction in the gills: Role of the RtxA13 toxin.</title>
        <authorList>
            <person name="Callol A."/>
            <person name="Pajuelo D."/>
            <person name="Ebbesson L."/>
            <person name="Teles M."/>
            <person name="MacKenzie S."/>
            <person name="Amaro C."/>
        </authorList>
    </citation>
    <scope>NUCLEOTIDE SEQUENCE</scope>
</reference>
<sequence length="49" mass="5683">MMEINSNKILVVDRFAKYLRIQVIGLLPACTCLRLAKIIIIFKCFINIE</sequence>
<proteinExistence type="predicted"/>
<evidence type="ECO:0000313" key="1">
    <source>
        <dbReference type="EMBL" id="JAH94606.1"/>
    </source>
</evidence>
<dbReference type="EMBL" id="GBXM01013971">
    <property type="protein sequence ID" value="JAH94606.1"/>
    <property type="molecule type" value="Transcribed_RNA"/>
</dbReference>
<name>A0A0E9WWJ2_ANGAN</name>
<dbReference type="AlphaFoldDB" id="A0A0E9WWJ2"/>
<reference evidence="1" key="1">
    <citation type="submission" date="2014-11" db="EMBL/GenBank/DDBJ databases">
        <authorList>
            <person name="Amaro Gonzalez C."/>
        </authorList>
    </citation>
    <scope>NUCLEOTIDE SEQUENCE</scope>
</reference>
<organism evidence="1">
    <name type="scientific">Anguilla anguilla</name>
    <name type="common">European freshwater eel</name>
    <name type="synonym">Muraena anguilla</name>
    <dbReference type="NCBI Taxonomy" id="7936"/>
    <lineage>
        <taxon>Eukaryota</taxon>
        <taxon>Metazoa</taxon>
        <taxon>Chordata</taxon>
        <taxon>Craniata</taxon>
        <taxon>Vertebrata</taxon>
        <taxon>Euteleostomi</taxon>
        <taxon>Actinopterygii</taxon>
        <taxon>Neopterygii</taxon>
        <taxon>Teleostei</taxon>
        <taxon>Anguilliformes</taxon>
        <taxon>Anguillidae</taxon>
        <taxon>Anguilla</taxon>
    </lineage>
</organism>
<accession>A0A0E9WWJ2</accession>
<protein>
    <submittedName>
        <fullName evidence="1">Uncharacterized protein</fullName>
    </submittedName>
</protein>